<dbReference type="InterPro" id="IPR050567">
    <property type="entry name" value="Mitochondrial_Carrier"/>
</dbReference>
<gene>
    <name evidence="8" type="ORF">J8A68_003194</name>
</gene>
<name>A0A8J5QW19_9ASCO</name>
<comment type="similarity">
    <text evidence="1 6">Belongs to the mitochondrial carrier (TC 2.A.29) family.</text>
</comment>
<dbReference type="Pfam" id="PF00153">
    <property type="entry name" value="Mito_carr"/>
    <property type="match status" value="3"/>
</dbReference>
<reference evidence="8 9" key="1">
    <citation type="journal article" date="2021" name="DNA Res.">
        <title>Genome analysis of Candida subhashii reveals its hybrid nature and dual mitochondrial genome conformations.</title>
        <authorList>
            <person name="Mixao V."/>
            <person name="Hegedusova E."/>
            <person name="Saus E."/>
            <person name="Pryszcz L.P."/>
            <person name="Cillingova A."/>
            <person name="Nosek J."/>
            <person name="Gabaldon T."/>
        </authorList>
    </citation>
    <scope>NUCLEOTIDE SEQUENCE [LARGE SCALE GENOMIC DNA]</scope>
    <source>
        <strain evidence="8 9">CBS 10753</strain>
    </source>
</reference>
<feature type="transmembrane region" description="Helical" evidence="7">
    <location>
        <begin position="321"/>
        <end position="343"/>
    </location>
</feature>
<evidence type="ECO:0000256" key="4">
    <source>
        <dbReference type="ARBA" id="ARBA00022989"/>
    </source>
</evidence>
<feature type="repeat" description="Solcar" evidence="5">
    <location>
        <begin position="143"/>
        <end position="247"/>
    </location>
</feature>
<dbReference type="PANTHER" id="PTHR45624:SF9">
    <property type="entry name" value="CARRIER PROTEIN, PUTATIVE (AFU_ORTHOLOGUE AFUA_4G06390)-RELATED"/>
    <property type="match status" value="1"/>
</dbReference>
<feature type="repeat" description="Solcar" evidence="5">
    <location>
        <begin position="259"/>
        <end position="349"/>
    </location>
</feature>
<evidence type="ECO:0000256" key="2">
    <source>
        <dbReference type="ARBA" id="ARBA00022448"/>
    </source>
</evidence>
<comment type="caution">
    <text evidence="8">The sequence shown here is derived from an EMBL/GenBank/DDBJ whole genome shotgun (WGS) entry which is preliminary data.</text>
</comment>
<dbReference type="Proteomes" id="UP000694255">
    <property type="component" value="Unassembled WGS sequence"/>
</dbReference>
<sequence>MSGNVSLQSAKPKVGGIPAITGELDYSKAFHIFPESLQPFRNSILAYSASLLSTTAGYPVDSCKSKFQVDKSFSGYGDVIAKTYAREGIRGFFRGIMAPLISTSFSKSISISIFTAVKPYTYTALYESRYSHKSGEPMHPFLRNIPVCFISGAVAGGAVSLFACPFEFTKIYAQLQKLLLNTTLTNVPKSMRTINREWETTSTRHMAQQIVKYEGLGGLYSGFRYHLLRDSVSTGFYYSIYESMKWMTNYFINKDPSIVSPVSILLAGGISGVFSWILIYPIDTTKTLIQKDVVTNILRREQGLDALPPKHRKLQKFERRLYRGLGISVSRSFVVNMVFFYAFEVGMTYLA</sequence>
<dbReference type="PANTHER" id="PTHR45624">
    <property type="entry name" value="MITOCHONDRIAL BASIC AMINO ACIDS TRANSPORTER-RELATED"/>
    <property type="match status" value="1"/>
</dbReference>
<evidence type="ECO:0000256" key="6">
    <source>
        <dbReference type="RuleBase" id="RU000488"/>
    </source>
</evidence>
<feature type="repeat" description="Solcar" evidence="5">
    <location>
        <begin position="37"/>
        <end position="120"/>
    </location>
</feature>
<dbReference type="AlphaFoldDB" id="A0A8J5QW19"/>
<dbReference type="RefSeq" id="XP_049263512.1">
    <property type="nucleotide sequence ID" value="XM_049407023.1"/>
</dbReference>
<evidence type="ECO:0000313" key="8">
    <source>
        <dbReference type="EMBL" id="KAG7663280.1"/>
    </source>
</evidence>
<organism evidence="8 9">
    <name type="scientific">[Candida] subhashii</name>
    <dbReference type="NCBI Taxonomy" id="561895"/>
    <lineage>
        <taxon>Eukaryota</taxon>
        <taxon>Fungi</taxon>
        <taxon>Dikarya</taxon>
        <taxon>Ascomycota</taxon>
        <taxon>Saccharomycotina</taxon>
        <taxon>Pichiomycetes</taxon>
        <taxon>Debaryomycetaceae</taxon>
        <taxon>Spathaspora</taxon>
    </lineage>
</organism>
<keyword evidence="5 6" id="KW-0812">Transmembrane</keyword>
<protein>
    <submittedName>
        <fullName evidence="8">Uncharacterized protein</fullName>
    </submittedName>
</protein>
<dbReference type="GO" id="GO:0022857">
    <property type="term" value="F:transmembrane transporter activity"/>
    <property type="evidence" value="ECO:0007669"/>
    <property type="project" value="TreeGrafter"/>
</dbReference>
<proteinExistence type="inferred from homology"/>
<keyword evidence="2 6" id="KW-0813">Transport</keyword>
<evidence type="ECO:0000256" key="5">
    <source>
        <dbReference type="PROSITE-ProRule" id="PRU00282"/>
    </source>
</evidence>
<evidence type="ECO:0000256" key="1">
    <source>
        <dbReference type="ARBA" id="ARBA00006375"/>
    </source>
</evidence>
<dbReference type="PROSITE" id="PS50920">
    <property type="entry name" value="SOLCAR"/>
    <property type="match status" value="3"/>
</dbReference>
<evidence type="ECO:0000256" key="7">
    <source>
        <dbReference type="SAM" id="Phobius"/>
    </source>
</evidence>
<evidence type="ECO:0000313" key="9">
    <source>
        <dbReference type="Proteomes" id="UP000694255"/>
    </source>
</evidence>
<keyword evidence="5 7" id="KW-0472">Membrane</keyword>
<evidence type="ECO:0000256" key="3">
    <source>
        <dbReference type="ARBA" id="ARBA00022737"/>
    </source>
</evidence>
<accession>A0A8J5QW19</accession>
<keyword evidence="3" id="KW-0677">Repeat</keyword>
<dbReference type="GO" id="GO:0016020">
    <property type="term" value="C:membrane"/>
    <property type="evidence" value="ECO:0007669"/>
    <property type="project" value="UniProtKB-UniRule"/>
</dbReference>
<feature type="transmembrane region" description="Helical" evidence="7">
    <location>
        <begin position="258"/>
        <end position="282"/>
    </location>
</feature>
<keyword evidence="4 7" id="KW-1133">Transmembrane helix</keyword>
<dbReference type="EMBL" id="JAGSYN010000141">
    <property type="protein sequence ID" value="KAG7663280.1"/>
    <property type="molecule type" value="Genomic_DNA"/>
</dbReference>
<dbReference type="InterPro" id="IPR018108">
    <property type="entry name" value="MCP_transmembrane"/>
</dbReference>
<keyword evidence="9" id="KW-1185">Reference proteome</keyword>
<dbReference type="GeneID" id="73469995"/>
<dbReference type="OrthoDB" id="2382881at2759"/>